<reference evidence="3 4" key="1">
    <citation type="submission" date="2020-02" db="EMBL/GenBank/DDBJ databases">
        <title>Draft genome sequence of Haematococcus lacustris strain NIES-144.</title>
        <authorList>
            <person name="Morimoto D."/>
            <person name="Nakagawa S."/>
            <person name="Yoshida T."/>
            <person name="Sawayama S."/>
        </authorList>
    </citation>
    <scope>NUCLEOTIDE SEQUENCE [LARGE SCALE GENOMIC DNA]</scope>
    <source>
        <strain evidence="3 4">NIES-144</strain>
    </source>
</reference>
<evidence type="ECO:0000259" key="2">
    <source>
        <dbReference type="Pfam" id="PF02582"/>
    </source>
</evidence>
<gene>
    <name evidence="3" type="ORF">HaLaN_18403</name>
</gene>
<feature type="non-terminal residue" evidence="3">
    <location>
        <position position="1"/>
    </location>
</feature>
<dbReference type="EMBL" id="BLLF01001771">
    <property type="protein sequence ID" value="GFH21160.1"/>
    <property type="molecule type" value="Genomic_DNA"/>
</dbReference>
<proteinExistence type="predicted"/>
<dbReference type="InterPro" id="IPR003734">
    <property type="entry name" value="DUF155"/>
</dbReference>
<evidence type="ECO:0000256" key="1">
    <source>
        <dbReference type="SAM" id="MobiDB-lite"/>
    </source>
</evidence>
<feature type="region of interest" description="Disordered" evidence="1">
    <location>
        <begin position="410"/>
        <end position="440"/>
    </location>
</feature>
<feature type="domain" description="DUF155" evidence="2">
    <location>
        <begin position="342"/>
        <end position="413"/>
    </location>
</feature>
<protein>
    <submittedName>
        <fullName evidence="3">DUF155 domain-containing protein</fullName>
    </submittedName>
</protein>
<dbReference type="Proteomes" id="UP000485058">
    <property type="component" value="Unassembled WGS sequence"/>
</dbReference>
<feature type="non-terminal residue" evidence="3">
    <location>
        <position position="440"/>
    </location>
</feature>
<evidence type="ECO:0000313" key="3">
    <source>
        <dbReference type="EMBL" id="GFH21160.1"/>
    </source>
</evidence>
<dbReference type="AlphaFoldDB" id="A0A699ZJ97"/>
<organism evidence="3 4">
    <name type="scientific">Haematococcus lacustris</name>
    <name type="common">Green alga</name>
    <name type="synonym">Haematococcus pluvialis</name>
    <dbReference type="NCBI Taxonomy" id="44745"/>
    <lineage>
        <taxon>Eukaryota</taxon>
        <taxon>Viridiplantae</taxon>
        <taxon>Chlorophyta</taxon>
        <taxon>core chlorophytes</taxon>
        <taxon>Chlorophyceae</taxon>
        <taxon>CS clade</taxon>
        <taxon>Chlamydomonadales</taxon>
        <taxon>Haematococcaceae</taxon>
        <taxon>Haematococcus</taxon>
    </lineage>
</organism>
<keyword evidence="4" id="KW-1185">Reference proteome</keyword>
<accession>A0A699ZJ97</accession>
<comment type="caution">
    <text evidence="3">The sequence shown here is derived from an EMBL/GenBank/DDBJ whole genome shotgun (WGS) entry which is preliminary data.</text>
</comment>
<dbReference type="Pfam" id="PF02582">
    <property type="entry name" value="DUF155"/>
    <property type="match status" value="1"/>
</dbReference>
<name>A0A699ZJ97_HAELA</name>
<feature type="region of interest" description="Disordered" evidence="1">
    <location>
        <begin position="237"/>
        <end position="266"/>
    </location>
</feature>
<evidence type="ECO:0000313" key="4">
    <source>
        <dbReference type="Proteomes" id="UP000485058"/>
    </source>
</evidence>
<sequence>LAFNPTRWREKLVWWARHARWPKGLGHLPPYRTSAAQGAGNDHHLAAAGGRHPHVVPAPEPLWLHRKELRKLSVVYIEKAVASTSNRYIIQCRAARKAWEEPSDDEDNFVIVRDTTGSKQKTPAQTLAVCSATCQQSSKAFSLQPPHRGSSAAPEVCAEVVMRALLLAGDGEHAWSQLDGHSALEWAPVTLFGVGSPPAAPSHLRAHRSDGLQLALRNCPAAACCLVPVLRRCVGSRDEGGQRHQQRGPKPLSVARGGGRLAAGPAASRYDHAGAGHQLQHDCAARLQHAAHCGTQPRAVSPAAAAATIPFYVFAFKSALPGVTRQPRLPVAKAVGGGKDAYFFEFGVIILFGLEPAAEQAVLTRFGAACQRKPYVLKEVEMDQFHFVYSATEPPHIKNDMFTINKRQANNHQASATRGGVSLGQPHVPAPDPQESSSWG</sequence>